<evidence type="ECO:0000256" key="1">
    <source>
        <dbReference type="SAM" id="Phobius"/>
    </source>
</evidence>
<feature type="transmembrane region" description="Helical" evidence="1">
    <location>
        <begin position="276"/>
        <end position="295"/>
    </location>
</feature>
<dbReference type="Gene3D" id="1.20.1250.20">
    <property type="entry name" value="MFS general substrate transporter like domains"/>
    <property type="match status" value="1"/>
</dbReference>
<feature type="transmembrane region" description="Helical" evidence="1">
    <location>
        <begin position="16"/>
        <end position="36"/>
    </location>
</feature>
<reference evidence="3" key="1">
    <citation type="journal article" date="2019" name="Int. J. Syst. Evol. Microbiol.">
        <title>The Global Catalogue of Microorganisms (GCM) 10K type strain sequencing project: providing services to taxonomists for standard genome sequencing and annotation.</title>
        <authorList>
            <consortium name="The Broad Institute Genomics Platform"/>
            <consortium name="The Broad Institute Genome Sequencing Center for Infectious Disease"/>
            <person name="Wu L."/>
            <person name="Ma J."/>
        </authorList>
    </citation>
    <scope>NUCLEOTIDE SEQUENCE [LARGE SCALE GENOMIC DNA]</scope>
    <source>
        <strain evidence="3">CCUG 54520</strain>
    </source>
</reference>
<accession>A0ABV9FUH3</accession>
<feature type="transmembrane region" description="Helical" evidence="1">
    <location>
        <begin position="170"/>
        <end position="190"/>
    </location>
</feature>
<dbReference type="PANTHER" id="PTHR23537">
    <property type="match status" value="1"/>
</dbReference>
<gene>
    <name evidence="2" type="ORF">ACFO6S_18445</name>
</gene>
<feature type="transmembrane region" description="Helical" evidence="1">
    <location>
        <begin position="245"/>
        <end position="269"/>
    </location>
</feature>
<comment type="caution">
    <text evidence="2">The sequence shown here is derived from an EMBL/GenBank/DDBJ whole genome shotgun (WGS) entry which is preliminary data.</text>
</comment>
<dbReference type="Pfam" id="PF06779">
    <property type="entry name" value="MFS_4"/>
    <property type="match status" value="1"/>
</dbReference>
<feature type="transmembrane region" description="Helical" evidence="1">
    <location>
        <begin position="83"/>
        <end position="101"/>
    </location>
</feature>
<keyword evidence="3" id="KW-1185">Reference proteome</keyword>
<feature type="transmembrane region" description="Helical" evidence="1">
    <location>
        <begin position="107"/>
        <end position="130"/>
    </location>
</feature>
<evidence type="ECO:0000313" key="3">
    <source>
        <dbReference type="Proteomes" id="UP001595914"/>
    </source>
</evidence>
<feature type="transmembrane region" description="Helical" evidence="1">
    <location>
        <begin position="56"/>
        <end position="78"/>
    </location>
</feature>
<name>A0ABV9FUH3_9NOCA</name>
<proteinExistence type="predicted"/>
<protein>
    <submittedName>
        <fullName evidence="2">YbfB/YjiJ family MFS transporter</fullName>
    </submittedName>
</protein>
<feature type="transmembrane region" description="Helical" evidence="1">
    <location>
        <begin position="211"/>
        <end position="239"/>
    </location>
</feature>
<dbReference type="EMBL" id="JBHSFO010000012">
    <property type="protein sequence ID" value="MFC4605685.1"/>
    <property type="molecule type" value="Genomic_DNA"/>
</dbReference>
<evidence type="ECO:0000313" key="2">
    <source>
        <dbReference type="EMBL" id="MFC4605685.1"/>
    </source>
</evidence>
<keyword evidence="1" id="KW-1133">Transmembrane helix</keyword>
<dbReference type="RefSeq" id="WP_378419411.1">
    <property type="nucleotide sequence ID" value="NZ_JBHSFO010000012.1"/>
</dbReference>
<dbReference type="InterPro" id="IPR036259">
    <property type="entry name" value="MFS_trans_sf"/>
</dbReference>
<keyword evidence="1" id="KW-0472">Membrane</keyword>
<feature type="transmembrane region" description="Helical" evidence="1">
    <location>
        <begin position="361"/>
        <end position="382"/>
    </location>
</feature>
<organism evidence="2 3">
    <name type="scientific">Rhodococcus kronopolitis</name>
    <dbReference type="NCBI Taxonomy" id="1460226"/>
    <lineage>
        <taxon>Bacteria</taxon>
        <taxon>Bacillati</taxon>
        <taxon>Actinomycetota</taxon>
        <taxon>Actinomycetes</taxon>
        <taxon>Mycobacteriales</taxon>
        <taxon>Nocardiaceae</taxon>
        <taxon>Rhodococcus</taxon>
    </lineage>
</organism>
<feature type="transmembrane region" description="Helical" evidence="1">
    <location>
        <begin position="301"/>
        <end position="322"/>
    </location>
</feature>
<feature type="transmembrane region" description="Helical" evidence="1">
    <location>
        <begin position="334"/>
        <end position="355"/>
    </location>
</feature>
<keyword evidence="1" id="KW-0812">Transmembrane</keyword>
<dbReference type="PANTHER" id="PTHR23537:SF1">
    <property type="entry name" value="SUGAR TRANSPORTER"/>
    <property type="match status" value="1"/>
</dbReference>
<dbReference type="SUPFAM" id="SSF103473">
    <property type="entry name" value="MFS general substrate transporter"/>
    <property type="match status" value="1"/>
</dbReference>
<dbReference type="InterPro" id="IPR010645">
    <property type="entry name" value="MFS_4"/>
</dbReference>
<sequence length="395" mass="40004">MVSLRDPTVSGTHGRLLVLRASVALVVAMGLGRFAYTPILPLMEQQAGLSGGSAATLATVNYLGYLLGAVLATFLPVLTRSRAALRVSLVALVATLAAMPLTQSLPVWLTLRGLAGVASAVVFVFTARVAHQELSGRRDGAGWVFGGVGGGIALSGLAILALGGDADWRTGWLVVAALAAAMSALAWTLPGGRPQPHAVGGAGRVPRRNRVAFGWLLAAYFCEGLGYIISATFLVAAVASLGTATWLGSVVWIAVGLAVVPSCVVWMRLARRHSHVAMLTVAMTVQAAAVAASAVSGSAVVQVLGALCFGGTMIAIVTLALAEGAVLVGARAPAIATAVYGVGQVLGPLTVAPLLDGGYAPALTVGAVVLAAGVACTLPLLWMERRARARPRATG</sequence>
<dbReference type="Proteomes" id="UP001595914">
    <property type="component" value="Unassembled WGS sequence"/>
</dbReference>
<feature type="transmembrane region" description="Helical" evidence="1">
    <location>
        <begin position="142"/>
        <end position="164"/>
    </location>
</feature>